<organism evidence="2 3">
    <name type="scientific">Candidatus Curtissbacteria bacterium RIFCSPHIGHO2_01_FULL_41_13</name>
    <dbReference type="NCBI Taxonomy" id="1797745"/>
    <lineage>
        <taxon>Bacteria</taxon>
        <taxon>Candidatus Curtissiibacteriota</taxon>
    </lineage>
</organism>
<name>A0A1F5G2J9_9BACT</name>
<dbReference type="Proteomes" id="UP000177069">
    <property type="component" value="Unassembled WGS sequence"/>
</dbReference>
<reference evidence="2 3" key="1">
    <citation type="journal article" date="2016" name="Nat. Commun.">
        <title>Thousands of microbial genomes shed light on interconnected biogeochemical processes in an aquifer system.</title>
        <authorList>
            <person name="Anantharaman K."/>
            <person name="Brown C.T."/>
            <person name="Hug L.A."/>
            <person name="Sharon I."/>
            <person name="Castelle C.J."/>
            <person name="Probst A.J."/>
            <person name="Thomas B.C."/>
            <person name="Singh A."/>
            <person name="Wilkins M.J."/>
            <person name="Karaoz U."/>
            <person name="Brodie E.L."/>
            <person name="Williams K.H."/>
            <person name="Hubbard S.S."/>
            <person name="Banfield J.F."/>
        </authorList>
    </citation>
    <scope>NUCLEOTIDE SEQUENCE [LARGE SCALE GENOMIC DNA]</scope>
</reference>
<dbReference type="EMBL" id="MFBA01000003">
    <property type="protein sequence ID" value="OGD86106.1"/>
    <property type="molecule type" value="Genomic_DNA"/>
</dbReference>
<evidence type="ECO:0000256" key="1">
    <source>
        <dbReference type="SAM" id="MobiDB-lite"/>
    </source>
</evidence>
<protein>
    <submittedName>
        <fullName evidence="2">Uncharacterized protein</fullName>
    </submittedName>
</protein>
<evidence type="ECO:0000313" key="2">
    <source>
        <dbReference type="EMBL" id="OGD86106.1"/>
    </source>
</evidence>
<dbReference type="AlphaFoldDB" id="A0A1F5G2J9"/>
<accession>A0A1F5G2J9</accession>
<evidence type="ECO:0000313" key="3">
    <source>
        <dbReference type="Proteomes" id="UP000177069"/>
    </source>
</evidence>
<feature type="region of interest" description="Disordered" evidence="1">
    <location>
        <begin position="59"/>
        <end position="83"/>
    </location>
</feature>
<comment type="caution">
    <text evidence="2">The sequence shown here is derived from an EMBL/GenBank/DDBJ whole genome shotgun (WGS) entry which is preliminary data.</text>
</comment>
<gene>
    <name evidence="2" type="ORF">A2696_02340</name>
</gene>
<sequence>MKSATKFAQNAAKMAFEPLETLHSQVAKPILDEAAKEIGSFFGAPRTIGKYPKSIAQEELKRARDQQKIEEMQEKDEKASREDAQRVFASIKQEYRLYETQANRSQEGTKQEFRELQEEIAKLAKSAGVETKAHLENTPKKIGVLDIKRLTTIIRFLRIKADESKSAKEIVAQRQNAKPATGMLAWVSGKQMKVHEQGTLQLQG</sequence>
<proteinExistence type="predicted"/>